<dbReference type="Gene3D" id="3.30.70.2760">
    <property type="match status" value="1"/>
</dbReference>
<organism evidence="3 4">
    <name type="scientific">Phaeodactylum tricornutum (strain CCAP 1055/1)</name>
    <dbReference type="NCBI Taxonomy" id="556484"/>
    <lineage>
        <taxon>Eukaryota</taxon>
        <taxon>Sar</taxon>
        <taxon>Stramenopiles</taxon>
        <taxon>Ochrophyta</taxon>
        <taxon>Bacillariophyta</taxon>
        <taxon>Bacillariophyceae</taxon>
        <taxon>Bacillariophycidae</taxon>
        <taxon>Naviculales</taxon>
        <taxon>Phaeodactylaceae</taxon>
        <taxon>Phaeodactylum</taxon>
    </lineage>
</organism>
<dbReference type="InParanoid" id="B7FTY7"/>
<protein>
    <recommendedName>
        <fullName evidence="2">HD/PDEase domain-containing protein</fullName>
    </recommendedName>
</protein>
<dbReference type="FunCoup" id="B7FTY7">
    <property type="interactions" value="120"/>
</dbReference>
<evidence type="ECO:0000313" key="4">
    <source>
        <dbReference type="Proteomes" id="UP000000759"/>
    </source>
</evidence>
<dbReference type="Gene3D" id="1.10.3210.10">
    <property type="entry name" value="Hypothetical protein af1432"/>
    <property type="match status" value="1"/>
</dbReference>
<dbReference type="SUPFAM" id="SSF109604">
    <property type="entry name" value="HD-domain/PDEase-like"/>
    <property type="match status" value="1"/>
</dbReference>
<evidence type="ECO:0000256" key="1">
    <source>
        <dbReference type="SAM" id="MobiDB-lite"/>
    </source>
</evidence>
<feature type="region of interest" description="Disordered" evidence="1">
    <location>
        <begin position="1"/>
        <end position="26"/>
    </location>
</feature>
<proteinExistence type="predicted"/>
<dbReference type="Pfam" id="PF01966">
    <property type="entry name" value="HD"/>
    <property type="match status" value="1"/>
</dbReference>
<keyword evidence="4" id="KW-1185">Reference proteome</keyword>
<feature type="compositionally biased region" description="Basic and acidic residues" evidence="1">
    <location>
        <begin position="13"/>
        <end position="22"/>
    </location>
</feature>
<dbReference type="HOGENOM" id="CLU_026821_1_3_1"/>
<dbReference type="PaxDb" id="2850-Phatr44397"/>
<dbReference type="RefSeq" id="XP_002178224.1">
    <property type="nucleotide sequence ID" value="XM_002178188.1"/>
</dbReference>
<dbReference type="GO" id="GO:0005634">
    <property type="term" value="C:nucleus"/>
    <property type="evidence" value="ECO:0007669"/>
    <property type="project" value="TreeGrafter"/>
</dbReference>
<evidence type="ECO:0000313" key="3">
    <source>
        <dbReference type="EMBL" id="EEC49889.1"/>
    </source>
</evidence>
<feature type="region of interest" description="Disordered" evidence="1">
    <location>
        <begin position="639"/>
        <end position="684"/>
    </location>
</feature>
<sequence>MSEKRLNGSTHPDTSKQKDTLPSKKPRIGWKLRRLTSDEARHTNDDVHSRIPLCPVMTTLIDTRPFQRLRHVKQLSTAEYVYVNANHNRFEHSLGVAHLAQLLCRRVQARQPNLECTDKDVLCVKLAGLLHDVGHGMYSHTYEKFVTEEFPKYLARNGHLNKHYASLPPIPKGWRHEVMSLLMIDAILKEVGLAIDLHNLDQPLRQIGDGVDAKTLRVFEPCTTTTSDAAKDTKQLVLTSRDFVFIKECIWGGPIPDCQRLPGYEGFVGRPRPYQEWLYDIVSNRHSGLDVDKMDYYARDQRRALRAAGEIDQIFIDEAVVAWAECTNPHKCFRCRHGSNTDGKHLMLCYPDKMVKASINFFRKRSELHDKIYKHKAVVAVSYMICDILCLADPYFPISTGGSSFTAGGQPKREFPFLPMSRAMLDDQALLRLRDDLIPQIGHTTCLELQPARDLIDRLESRLLYKCVGQCFVRMSDLNGRRLWAKPEDEIKSEILLIRGEHMTEDGHFLSLNEHDFIVQRCDIHWGSKENNPVKRMRFLTKTTMSRLRGSIKELPEARAFVEEDYDAHLPRSFQENSIRVYCREPEKSDLVKHMFELWKNEIKAEIKQTALEDACKNQAVTPIKVARVELSQDFAYEELSEEEPNEDTLQTGRPSLDGSAFVSPNRPSRRKDSDNGSNISISS</sequence>
<dbReference type="Proteomes" id="UP000000759">
    <property type="component" value="Chromosome 4"/>
</dbReference>
<gene>
    <name evidence="3" type="ORF">PHATRDRAFT_44397</name>
</gene>
<dbReference type="EMBL" id="CM000607">
    <property type="protein sequence ID" value="EEC49889.1"/>
    <property type="molecule type" value="Genomic_DNA"/>
</dbReference>
<dbReference type="GO" id="GO:0006203">
    <property type="term" value="P:dGTP catabolic process"/>
    <property type="evidence" value="ECO:0007669"/>
    <property type="project" value="TreeGrafter"/>
</dbReference>
<dbReference type="CDD" id="cd00077">
    <property type="entry name" value="HDc"/>
    <property type="match status" value="1"/>
</dbReference>
<reference evidence="4" key="2">
    <citation type="submission" date="2008-08" db="EMBL/GenBank/DDBJ databases">
        <authorList>
            <consortium name="Diatom Consortium"/>
            <person name="Grigoriev I."/>
            <person name="Grimwood J."/>
            <person name="Kuo A."/>
            <person name="Otillar R.P."/>
            <person name="Salamov A."/>
            <person name="Detter J.C."/>
            <person name="Lindquist E."/>
            <person name="Shapiro H."/>
            <person name="Lucas S."/>
            <person name="Glavina del Rio T."/>
            <person name="Pitluck S."/>
            <person name="Rokhsar D."/>
            <person name="Bowler C."/>
        </authorList>
    </citation>
    <scope>GENOME REANNOTATION</scope>
    <source>
        <strain evidence="4">CCAP 1055/1</strain>
    </source>
</reference>
<dbReference type="InterPro" id="IPR050135">
    <property type="entry name" value="dGTPase-like"/>
</dbReference>
<dbReference type="GO" id="GO:0008832">
    <property type="term" value="F:dGTPase activity"/>
    <property type="evidence" value="ECO:0007669"/>
    <property type="project" value="TreeGrafter"/>
</dbReference>
<dbReference type="AlphaFoldDB" id="B7FTY7"/>
<dbReference type="InterPro" id="IPR006674">
    <property type="entry name" value="HD_domain"/>
</dbReference>
<dbReference type="PANTHER" id="PTHR11373">
    <property type="entry name" value="DEOXYNUCLEOSIDE TRIPHOSPHATE TRIPHOSPHOHYDROLASE"/>
    <property type="match status" value="1"/>
</dbReference>
<dbReference type="eggNOG" id="KOG2681">
    <property type="taxonomic scope" value="Eukaryota"/>
</dbReference>
<dbReference type="GeneID" id="7197861"/>
<feature type="domain" description="HD/PDEase" evidence="2">
    <location>
        <begin position="85"/>
        <end position="306"/>
    </location>
</feature>
<dbReference type="SMART" id="SM00471">
    <property type="entry name" value="HDc"/>
    <property type="match status" value="1"/>
</dbReference>
<accession>B7FTY7</accession>
<dbReference type="OrthoDB" id="9991235at2759"/>
<dbReference type="KEGG" id="pti:PHATRDRAFT_44397"/>
<name>B7FTY7_PHATC</name>
<dbReference type="InterPro" id="IPR003607">
    <property type="entry name" value="HD/PDEase_dom"/>
</dbReference>
<dbReference type="STRING" id="556484.B7FTY7"/>
<evidence type="ECO:0000259" key="2">
    <source>
        <dbReference type="SMART" id="SM00471"/>
    </source>
</evidence>
<dbReference type="PANTHER" id="PTHR11373:SF4">
    <property type="entry name" value="DEOXYNUCLEOSIDE TRIPHOSPHATE TRIPHOSPHOHYDROLASE SAMHD1"/>
    <property type="match status" value="1"/>
</dbReference>
<reference evidence="3 4" key="1">
    <citation type="journal article" date="2008" name="Nature">
        <title>The Phaeodactylum genome reveals the evolutionary history of diatom genomes.</title>
        <authorList>
            <person name="Bowler C."/>
            <person name="Allen A.E."/>
            <person name="Badger J.H."/>
            <person name="Grimwood J."/>
            <person name="Jabbari K."/>
            <person name="Kuo A."/>
            <person name="Maheswari U."/>
            <person name="Martens C."/>
            <person name="Maumus F."/>
            <person name="Otillar R.P."/>
            <person name="Rayko E."/>
            <person name="Salamov A."/>
            <person name="Vandepoele K."/>
            <person name="Beszteri B."/>
            <person name="Gruber A."/>
            <person name="Heijde M."/>
            <person name="Katinka M."/>
            <person name="Mock T."/>
            <person name="Valentin K."/>
            <person name="Verret F."/>
            <person name="Berges J.A."/>
            <person name="Brownlee C."/>
            <person name="Cadoret J.P."/>
            <person name="Chiovitti A."/>
            <person name="Choi C.J."/>
            <person name="Coesel S."/>
            <person name="De Martino A."/>
            <person name="Detter J.C."/>
            <person name="Durkin C."/>
            <person name="Falciatore A."/>
            <person name="Fournet J."/>
            <person name="Haruta M."/>
            <person name="Huysman M.J."/>
            <person name="Jenkins B.D."/>
            <person name="Jiroutova K."/>
            <person name="Jorgensen R.E."/>
            <person name="Joubert Y."/>
            <person name="Kaplan A."/>
            <person name="Kroger N."/>
            <person name="Kroth P.G."/>
            <person name="La Roche J."/>
            <person name="Lindquist E."/>
            <person name="Lommer M."/>
            <person name="Martin-Jezequel V."/>
            <person name="Lopez P.J."/>
            <person name="Lucas S."/>
            <person name="Mangogna M."/>
            <person name="McGinnis K."/>
            <person name="Medlin L.K."/>
            <person name="Montsant A."/>
            <person name="Oudot-Le Secq M.P."/>
            <person name="Napoli C."/>
            <person name="Obornik M."/>
            <person name="Parker M.S."/>
            <person name="Petit J.L."/>
            <person name="Porcel B.M."/>
            <person name="Poulsen N."/>
            <person name="Robison M."/>
            <person name="Rychlewski L."/>
            <person name="Rynearson T.A."/>
            <person name="Schmutz J."/>
            <person name="Shapiro H."/>
            <person name="Siaut M."/>
            <person name="Stanley M."/>
            <person name="Sussman M.R."/>
            <person name="Taylor A.R."/>
            <person name="Vardi A."/>
            <person name="von Dassow P."/>
            <person name="Vyverman W."/>
            <person name="Willis A."/>
            <person name="Wyrwicz L.S."/>
            <person name="Rokhsar D.S."/>
            <person name="Weissenbach J."/>
            <person name="Armbrust E.V."/>
            <person name="Green B.R."/>
            <person name="Van de Peer Y."/>
            <person name="Grigoriev I.V."/>
        </authorList>
    </citation>
    <scope>NUCLEOTIDE SEQUENCE [LARGE SCALE GENOMIC DNA]</scope>
    <source>
        <strain evidence="3 4">CCAP 1055/1</strain>
    </source>
</reference>